<dbReference type="GO" id="GO:0030288">
    <property type="term" value="C:outer membrane-bounded periplasmic space"/>
    <property type="evidence" value="ECO:0007669"/>
    <property type="project" value="TreeGrafter"/>
</dbReference>
<dbReference type="AlphaFoldDB" id="A0A3A6PP70"/>
<dbReference type="EMBL" id="QXQB01000001">
    <property type="protein sequence ID" value="RJX41188.1"/>
    <property type="molecule type" value="Genomic_DNA"/>
</dbReference>
<feature type="chain" id="PRO_5017222639" evidence="2">
    <location>
        <begin position="26"/>
        <end position="236"/>
    </location>
</feature>
<accession>A0A3A6PP70</accession>
<evidence type="ECO:0000259" key="3">
    <source>
        <dbReference type="SMART" id="SM00646"/>
    </source>
</evidence>
<dbReference type="PANTHER" id="PTHR30404">
    <property type="entry name" value="N-ACETYLMURAMOYL-L-ALANINE AMIDASE"/>
    <property type="match status" value="1"/>
</dbReference>
<evidence type="ECO:0000313" key="5">
    <source>
        <dbReference type="Proteomes" id="UP000267798"/>
    </source>
</evidence>
<dbReference type="Proteomes" id="UP000267798">
    <property type="component" value="Unassembled WGS sequence"/>
</dbReference>
<dbReference type="OrthoDB" id="9772024at2"/>
<dbReference type="CDD" id="cd02696">
    <property type="entry name" value="MurNAc-LAA"/>
    <property type="match status" value="1"/>
</dbReference>
<keyword evidence="1" id="KW-0378">Hydrolase</keyword>
<keyword evidence="2" id="KW-0732">Signal</keyword>
<protein>
    <submittedName>
        <fullName evidence="4">N-acetylmuramoyl-L-alanine amidase</fullName>
    </submittedName>
</protein>
<feature type="signal peptide" evidence="2">
    <location>
        <begin position="1"/>
        <end position="25"/>
    </location>
</feature>
<comment type="caution">
    <text evidence="4">The sequence shown here is derived from an EMBL/GenBank/DDBJ whole genome shotgun (WGS) entry which is preliminary data.</text>
</comment>
<dbReference type="SMART" id="SM00646">
    <property type="entry name" value="Ami_3"/>
    <property type="match status" value="1"/>
</dbReference>
<sequence length="236" mass="26274">MHRLLLIGLIALTCTLWGHAPSAWAWEEKQSERADEEQHWTLPHTTVIIDVGHGGIDGGASHGATLEKDINLAIASKLYVILRSQGIPAIMNRTGDYALSDENRWHNTRSRHRKDLSQRRQLTEEIGSELLISLHVNSARNSGKRGPLVLHQDAGESALLAFCLQDALNRQQATASLPRLGEPFYLLRRVDQPSVIVEMGFISNAADRVMLTDSSKQNEIAHAIASGIRQYKWVAH</sequence>
<dbReference type="GO" id="GO:0009253">
    <property type="term" value="P:peptidoglycan catabolic process"/>
    <property type="evidence" value="ECO:0007669"/>
    <property type="project" value="InterPro"/>
</dbReference>
<dbReference type="RefSeq" id="WP_120107442.1">
    <property type="nucleotide sequence ID" value="NZ_QXQB01000001.1"/>
</dbReference>
<evidence type="ECO:0000256" key="2">
    <source>
        <dbReference type="SAM" id="SignalP"/>
    </source>
</evidence>
<dbReference type="GO" id="GO:0008745">
    <property type="term" value="F:N-acetylmuramoyl-L-alanine amidase activity"/>
    <property type="evidence" value="ECO:0007669"/>
    <property type="project" value="InterPro"/>
</dbReference>
<dbReference type="InterPro" id="IPR002508">
    <property type="entry name" value="MurNAc-LAA_cat"/>
</dbReference>
<dbReference type="Pfam" id="PF01520">
    <property type="entry name" value="Amidase_3"/>
    <property type="match status" value="1"/>
</dbReference>
<gene>
    <name evidence="4" type="ORF">D3P09_04125</name>
</gene>
<feature type="domain" description="MurNAc-LAA" evidence="3">
    <location>
        <begin position="120"/>
        <end position="229"/>
    </location>
</feature>
<proteinExistence type="predicted"/>
<dbReference type="InterPro" id="IPR050695">
    <property type="entry name" value="N-acetylmuramoyl_amidase_3"/>
</dbReference>
<dbReference type="Gene3D" id="3.40.630.40">
    <property type="entry name" value="Zn-dependent exopeptidases"/>
    <property type="match status" value="1"/>
</dbReference>
<name>A0A3A6PP70_9BACL</name>
<organism evidence="4 5">
    <name type="scientific">Paenibacillus pinisoli</name>
    <dbReference type="NCBI Taxonomy" id="1276110"/>
    <lineage>
        <taxon>Bacteria</taxon>
        <taxon>Bacillati</taxon>
        <taxon>Bacillota</taxon>
        <taxon>Bacilli</taxon>
        <taxon>Bacillales</taxon>
        <taxon>Paenibacillaceae</taxon>
        <taxon>Paenibacillus</taxon>
    </lineage>
</organism>
<dbReference type="SUPFAM" id="SSF53187">
    <property type="entry name" value="Zn-dependent exopeptidases"/>
    <property type="match status" value="1"/>
</dbReference>
<keyword evidence="5" id="KW-1185">Reference proteome</keyword>
<reference evidence="4 5" key="1">
    <citation type="submission" date="2018-09" db="EMBL/GenBank/DDBJ databases">
        <title>Paenibacillus aracenensis nov. sp. isolated from a cave in southern Spain.</title>
        <authorList>
            <person name="Jurado V."/>
            <person name="Gutierrez-Patricio S."/>
            <person name="Gonzalez-Pimentel J.L."/>
            <person name="Miller A.Z."/>
            <person name="Laiz L."/>
            <person name="Saiz-Jimenez C."/>
        </authorList>
    </citation>
    <scope>NUCLEOTIDE SEQUENCE [LARGE SCALE GENOMIC DNA]</scope>
    <source>
        <strain evidence="4 5">JCM 19203</strain>
    </source>
</reference>
<dbReference type="PANTHER" id="PTHR30404:SF0">
    <property type="entry name" value="N-ACETYLMURAMOYL-L-ALANINE AMIDASE AMIC"/>
    <property type="match status" value="1"/>
</dbReference>
<evidence type="ECO:0000256" key="1">
    <source>
        <dbReference type="ARBA" id="ARBA00022801"/>
    </source>
</evidence>
<evidence type="ECO:0000313" key="4">
    <source>
        <dbReference type="EMBL" id="RJX41188.1"/>
    </source>
</evidence>